<dbReference type="PANTHER" id="PTHR11183">
    <property type="entry name" value="GLYCOGENIN SUBFAMILY MEMBER"/>
    <property type="match status" value="1"/>
</dbReference>
<reference evidence="2" key="1">
    <citation type="submission" date="2021-01" db="EMBL/GenBank/DDBJ databases">
        <authorList>
            <person name="Corre E."/>
            <person name="Pelletier E."/>
            <person name="Niang G."/>
            <person name="Scheremetjew M."/>
            <person name="Finn R."/>
            <person name="Kale V."/>
            <person name="Holt S."/>
            <person name="Cochrane G."/>
            <person name="Meng A."/>
            <person name="Brown T."/>
            <person name="Cohen L."/>
        </authorList>
    </citation>
    <scope>NUCLEOTIDE SEQUENCE</scope>
    <source>
        <strain evidence="2">CCMP 2712</strain>
    </source>
</reference>
<feature type="chain" id="PRO_5031003289" description="Nucleotide-diphospho-sugar transferase domain-containing protein" evidence="1">
    <location>
        <begin position="27"/>
        <end position="446"/>
    </location>
</feature>
<dbReference type="SUPFAM" id="SSF53448">
    <property type="entry name" value="Nucleotide-diphospho-sugar transferases"/>
    <property type="match status" value="1"/>
</dbReference>
<gene>
    <name evidence="2" type="ORF">GTHE00462_LOCUS18066</name>
</gene>
<accession>A0A7S4KTA5</accession>
<dbReference type="Gene3D" id="3.90.550.10">
    <property type="entry name" value="Spore Coat Polysaccharide Biosynthesis Protein SpsA, Chain A"/>
    <property type="match status" value="1"/>
</dbReference>
<sequence length="446" mass="50768">MSPQWAVTSRLPLLFLFLFILSSTQWLSLPELRPLWQKFPEEPQPSLLSREEQTMRSGLTAARTRLQQERIDSVRAPTAGAFLPVRQAHLRDSQGVANSSSDALAGQVALSPTVSNPPLLKRVLQEVNRSSDSPASPAVTVGNHSLQPLQAAAEPRALPPLASERFAIVTLLAVLETQRTKYAVLACLLADSINKYRSEWKKQRKNIDLVLLAKSDPSFDRFSGFFERHGFIVNKVPTIIPRWGVDTIDPVYKDQFMKFWALKMTQYSKILFVDADSVFYKDPAPLFLKLQHFTGCQANGIKAWVGAARCLNGALLFFKPSEELFRRHVEQQQVIPSTCRHSWMDVTEMGPLNAQNSAWMRPQPDKLDAGLCFDPYAYSVRLPPLYTDFNLEEDMILMHGMKYTNLDELAEEKWFVGPGMRTKVLLPFRAEFERKDELWASYKRLH</sequence>
<evidence type="ECO:0008006" key="3">
    <source>
        <dbReference type="Google" id="ProtNLM"/>
    </source>
</evidence>
<name>A0A7S4KTA5_GUITH</name>
<keyword evidence="1" id="KW-0732">Signal</keyword>
<dbReference type="InterPro" id="IPR029044">
    <property type="entry name" value="Nucleotide-diphossugar_trans"/>
</dbReference>
<dbReference type="InterPro" id="IPR050587">
    <property type="entry name" value="GNT1/Glycosyltrans_8"/>
</dbReference>
<feature type="signal peptide" evidence="1">
    <location>
        <begin position="1"/>
        <end position="26"/>
    </location>
</feature>
<protein>
    <recommendedName>
        <fullName evidence="3">Nucleotide-diphospho-sugar transferase domain-containing protein</fullName>
    </recommendedName>
</protein>
<organism evidence="2">
    <name type="scientific">Guillardia theta</name>
    <name type="common">Cryptophyte</name>
    <name type="synonym">Cryptomonas phi</name>
    <dbReference type="NCBI Taxonomy" id="55529"/>
    <lineage>
        <taxon>Eukaryota</taxon>
        <taxon>Cryptophyceae</taxon>
        <taxon>Pyrenomonadales</taxon>
        <taxon>Geminigeraceae</taxon>
        <taxon>Guillardia</taxon>
    </lineage>
</organism>
<evidence type="ECO:0000313" key="2">
    <source>
        <dbReference type="EMBL" id="CAE2304938.1"/>
    </source>
</evidence>
<dbReference type="AlphaFoldDB" id="A0A7S4KTA5"/>
<dbReference type="EMBL" id="HBKN01023008">
    <property type="protein sequence ID" value="CAE2304938.1"/>
    <property type="molecule type" value="Transcribed_RNA"/>
</dbReference>
<proteinExistence type="predicted"/>
<evidence type="ECO:0000256" key="1">
    <source>
        <dbReference type="SAM" id="SignalP"/>
    </source>
</evidence>